<dbReference type="Gene3D" id="2.10.109.10">
    <property type="entry name" value="Umud Fragment, subunit A"/>
    <property type="match status" value="1"/>
</dbReference>
<dbReference type="Pfam" id="PF01381">
    <property type="entry name" value="HTH_3"/>
    <property type="match status" value="1"/>
</dbReference>
<dbReference type="SUPFAM" id="SSF47413">
    <property type="entry name" value="lambda repressor-like DNA-binding domains"/>
    <property type="match status" value="1"/>
</dbReference>
<dbReference type="SMART" id="SM00530">
    <property type="entry name" value="HTH_XRE"/>
    <property type="match status" value="1"/>
</dbReference>
<sequence>MDTIGSRVRREREAQGIERRELASMTSIGYSTISELERGGMQTTTKLRLIADALGVSLSWLETGKGPKSSGIQGPRTPYVLEPETPLRYVRVEQLDAIGGMGSAVVNDDHPEIIRSVEYGEAYIRALIGFVPPPGRLKLVAGAGDSMRPVIEPGEATLMDSGVTTFQGDGIYWIGLGDRDDGHQIKMLQQRGDGLWVVSANPLYPPFPFPEHGRIGGRLYIRHKIDRFN</sequence>
<evidence type="ECO:0000259" key="4">
    <source>
        <dbReference type="PROSITE" id="PS50943"/>
    </source>
</evidence>
<keyword evidence="6" id="KW-1185">Reference proteome</keyword>
<dbReference type="Proteomes" id="UP000050902">
    <property type="component" value="Unassembled WGS sequence"/>
</dbReference>
<feature type="domain" description="HTH cro/C1-type" evidence="4">
    <location>
        <begin position="8"/>
        <end position="61"/>
    </location>
</feature>
<dbReference type="PANTHER" id="PTHR40661">
    <property type="match status" value="1"/>
</dbReference>
<dbReference type="Pfam" id="PF00717">
    <property type="entry name" value="Peptidase_S24"/>
    <property type="match status" value="1"/>
</dbReference>
<evidence type="ECO:0000256" key="3">
    <source>
        <dbReference type="ARBA" id="ARBA00023163"/>
    </source>
</evidence>
<comment type="caution">
    <text evidence="5">The sequence shown here is derived from an EMBL/GenBank/DDBJ whole genome shotgun (WGS) entry which is preliminary data.</text>
</comment>
<protein>
    <submittedName>
        <fullName evidence="5">Repressor</fullName>
    </submittedName>
</protein>
<dbReference type="RefSeq" id="WP_057505397.1">
    <property type="nucleotide sequence ID" value="NZ_LDJG01000036.1"/>
</dbReference>
<accession>A0ABR5NG28</accession>
<name>A0ABR5NG28_9GAMM</name>
<dbReference type="CDD" id="cd06529">
    <property type="entry name" value="S24_LexA-like"/>
    <property type="match status" value="1"/>
</dbReference>
<dbReference type="SUPFAM" id="SSF51306">
    <property type="entry name" value="LexA/Signal peptidase"/>
    <property type="match status" value="1"/>
</dbReference>
<reference evidence="5 6" key="1">
    <citation type="submission" date="2015-05" db="EMBL/GenBank/DDBJ databases">
        <title>Genome sequencing and analysis of members of genus Stenotrophomonas.</title>
        <authorList>
            <person name="Patil P.P."/>
            <person name="Midha S."/>
            <person name="Patil P.B."/>
        </authorList>
    </citation>
    <scope>NUCLEOTIDE SEQUENCE [LARGE SCALE GENOMIC DNA]</scope>
    <source>
        <strain evidence="5 6">DSM 12575</strain>
    </source>
</reference>
<proteinExistence type="predicted"/>
<gene>
    <name evidence="5" type="ORF">ABB22_16865</name>
</gene>
<keyword evidence="2" id="KW-0238">DNA-binding</keyword>
<dbReference type="InterPro" id="IPR010982">
    <property type="entry name" value="Lambda_DNA-bd_dom_sf"/>
</dbReference>
<dbReference type="Gene3D" id="1.10.260.40">
    <property type="entry name" value="lambda repressor-like DNA-binding domains"/>
    <property type="match status" value="1"/>
</dbReference>
<organism evidence="5 6">
    <name type="scientific">Stenotrophomonas nitritireducens</name>
    <dbReference type="NCBI Taxonomy" id="83617"/>
    <lineage>
        <taxon>Bacteria</taxon>
        <taxon>Pseudomonadati</taxon>
        <taxon>Pseudomonadota</taxon>
        <taxon>Gammaproteobacteria</taxon>
        <taxon>Lysobacterales</taxon>
        <taxon>Lysobacteraceae</taxon>
        <taxon>Stenotrophomonas</taxon>
    </lineage>
</organism>
<dbReference type="CDD" id="cd00093">
    <property type="entry name" value="HTH_XRE"/>
    <property type="match status" value="1"/>
</dbReference>
<evidence type="ECO:0000313" key="5">
    <source>
        <dbReference type="EMBL" id="KRG54090.1"/>
    </source>
</evidence>
<dbReference type="PANTHER" id="PTHR40661:SF3">
    <property type="entry name" value="FELS-1 PROPHAGE TRANSCRIPTIONAL REGULATOR"/>
    <property type="match status" value="1"/>
</dbReference>
<evidence type="ECO:0000256" key="1">
    <source>
        <dbReference type="ARBA" id="ARBA00023015"/>
    </source>
</evidence>
<dbReference type="PROSITE" id="PS50943">
    <property type="entry name" value="HTH_CROC1"/>
    <property type="match status" value="1"/>
</dbReference>
<dbReference type="InterPro" id="IPR036286">
    <property type="entry name" value="LexA/Signal_pep-like_sf"/>
</dbReference>
<dbReference type="EMBL" id="LDJG01000036">
    <property type="protein sequence ID" value="KRG54090.1"/>
    <property type="molecule type" value="Genomic_DNA"/>
</dbReference>
<evidence type="ECO:0000313" key="6">
    <source>
        <dbReference type="Proteomes" id="UP000050902"/>
    </source>
</evidence>
<dbReference type="InterPro" id="IPR001387">
    <property type="entry name" value="Cro/C1-type_HTH"/>
</dbReference>
<evidence type="ECO:0000256" key="2">
    <source>
        <dbReference type="ARBA" id="ARBA00023125"/>
    </source>
</evidence>
<keyword evidence="3" id="KW-0804">Transcription</keyword>
<keyword evidence="1" id="KW-0805">Transcription regulation</keyword>
<dbReference type="InterPro" id="IPR015927">
    <property type="entry name" value="Peptidase_S24_S26A/B/C"/>
</dbReference>
<dbReference type="InterPro" id="IPR039418">
    <property type="entry name" value="LexA-like"/>
</dbReference>